<dbReference type="AlphaFoldDB" id="A0AAV9JWG4"/>
<proteinExistence type="predicted"/>
<accession>A0AAV9JWG4</accession>
<evidence type="ECO:0000256" key="1">
    <source>
        <dbReference type="SAM" id="MobiDB-lite"/>
    </source>
</evidence>
<sequence length="399" mass="45438">MANALPYRPRRTAEMHDNDPVPLGADPHDEDMDEDDGSQTLGPRQGSRSATTEQKVDASEQESEDKPRDAPSSAGKAVVEQKASVASEDGREHHQVAIDDGWETPELRQAQQSAVFGQEDHLSQQAEEPEPRYSATAAGNNATAQSTTATVHPARHASTRLYGRDWDKHRPLMEEEPKWALGLVERKKLPVAVQAAMKKLERHGPEIWRKMQAKSVEPNVTRLERPQWIVQLADDVEALREVKSELTEHVKALRFVVDKELLAVDCMYAFAECEGGWDGDPLLFMLEPVERISYARLTDQHLTDARKELSQRDGRMGQGLRGAQEHLGPHPKLTDRDFKEVRERLGEKEFTFERRELYMREFDRVKARFEAAMEREFPEAEREEERVTDGQATCEMALR</sequence>
<evidence type="ECO:0000313" key="3">
    <source>
        <dbReference type="Proteomes" id="UP001324427"/>
    </source>
</evidence>
<dbReference type="EMBL" id="JAVFHQ010000003">
    <property type="protein sequence ID" value="KAK4549671.1"/>
    <property type="molecule type" value="Genomic_DNA"/>
</dbReference>
<gene>
    <name evidence="2" type="ORF">LTR36_004972</name>
</gene>
<comment type="caution">
    <text evidence="2">The sequence shown here is derived from an EMBL/GenBank/DDBJ whole genome shotgun (WGS) entry which is preliminary data.</text>
</comment>
<organism evidence="2 3">
    <name type="scientific">Oleoguttula mirabilis</name>
    <dbReference type="NCBI Taxonomy" id="1507867"/>
    <lineage>
        <taxon>Eukaryota</taxon>
        <taxon>Fungi</taxon>
        <taxon>Dikarya</taxon>
        <taxon>Ascomycota</taxon>
        <taxon>Pezizomycotina</taxon>
        <taxon>Dothideomycetes</taxon>
        <taxon>Dothideomycetidae</taxon>
        <taxon>Mycosphaerellales</taxon>
        <taxon>Teratosphaeriaceae</taxon>
        <taxon>Oleoguttula</taxon>
    </lineage>
</organism>
<keyword evidence="3" id="KW-1185">Reference proteome</keyword>
<feature type="compositionally biased region" description="Polar residues" evidence="1">
    <location>
        <begin position="137"/>
        <end position="150"/>
    </location>
</feature>
<feature type="compositionally biased region" description="Polar residues" evidence="1">
    <location>
        <begin position="38"/>
        <end position="53"/>
    </location>
</feature>
<feature type="region of interest" description="Disordered" evidence="1">
    <location>
        <begin position="114"/>
        <end position="156"/>
    </location>
</feature>
<evidence type="ECO:0000313" key="2">
    <source>
        <dbReference type="EMBL" id="KAK4549671.1"/>
    </source>
</evidence>
<feature type="region of interest" description="Disordered" evidence="1">
    <location>
        <begin position="380"/>
        <end position="399"/>
    </location>
</feature>
<feature type="compositionally biased region" description="Basic and acidic residues" evidence="1">
    <location>
        <begin position="54"/>
        <end position="69"/>
    </location>
</feature>
<reference evidence="2 3" key="1">
    <citation type="submission" date="2021-11" db="EMBL/GenBank/DDBJ databases">
        <title>Black yeast isolated from Biological Soil Crust.</title>
        <authorList>
            <person name="Kurbessoian T."/>
        </authorList>
    </citation>
    <scope>NUCLEOTIDE SEQUENCE [LARGE SCALE GENOMIC DNA]</scope>
    <source>
        <strain evidence="2 3">CCFEE 5522</strain>
    </source>
</reference>
<feature type="region of interest" description="Disordered" evidence="1">
    <location>
        <begin position="1"/>
        <end position="94"/>
    </location>
</feature>
<name>A0AAV9JWG4_9PEZI</name>
<dbReference type="Proteomes" id="UP001324427">
    <property type="component" value="Unassembled WGS sequence"/>
</dbReference>
<protein>
    <submittedName>
        <fullName evidence="2">Uncharacterized protein</fullName>
    </submittedName>
</protein>
<feature type="compositionally biased region" description="Acidic residues" evidence="1">
    <location>
        <begin position="28"/>
        <end position="37"/>
    </location>
</feature>